<gene>
    <name evidence="2" type="ORF">FSB_LOCUS37076</name>
</gene>
<accession>A0A2N9HC79</accession>
<dbReference type="PROSITE" id="PS50878">
    <property type="entry name" value="RT_POL"/>
    <property type="match status" value="1"/>
</dbReference>
<name>A0A2N9HC79_FAGSY</name>
<dbReference type="PANTHER" id="PTHR46890:SF50">
    <property type="entry name" value="RNA-DIRECTED DNA POLYMERASE, EUKARYOTA, REVERSE TRANSCRIPTASE ZINC-BINDING DOMAIN PROTEIN-RELATED"/>
    <property type="match status" value="1"/>
</dbReference>
<protein>
    <recommendedName>
        <fullName evidence="1">Reverse transcriptase domain-containing protein</fullName>
    </recommendedName>
</protein>
<feature type="domain" description="Reverse transcriptase" evidence="1">
    <location>
        <begin position="140"/>
        <end position="378"/>
    </location>
</feature>
<reference evidence="2" key="1">
    <citation type="submission" date="2018-02" db="EMBL/GenBank/DDBJ databases">
        <authorList>
            <person name="Cohen D.B."/>
            <person name="Kent A.D."/>
        </authorList>
    </citation>
    <scope>NUCLEOTIDE SEQUENCE</scope>
</reference>
<dbReference type="SUPFAM" id="SSF56672">
    <property type="entry name" value="DNA/RNA polymerases"/>
    <property type="match status" value="1"/>
</dbReference>
<dbReference type="InterPro" id="IPR052343">
    <property type="entry name" value="Retrotransposon-Effector_Assoc"/>
</dbReference>
<dbReference type="CDD" id="cd01650">
    <property type="entry name" value="RT_nLTR_like"/>
    <property type="match status" value="1"/>
</dbReference>
<dbReference type="AlphaFoldDB" id="A0A2N9HC79"/>
<dbReference type="InterPro" id="IPR000477">
    <property type="entry name" value="RT_dom"/>
</dbReference>
<dbReference type="Pfam" id="PF00078">
    <property type="entry name" value="RVT_1"/>
    <property type="match status" value="1"/>
</dbReference>
<organism evidence="2">
    <name type="scientific">Fagus sylvatica</name>
    <name type="common">Beechnut</name>
    <dbReference type="NCBI Taxonomy" id="28930"/>
    <lineage>
        <taxon>Eukaryota</taxon>
        <taxon>Viridiplantae</taxon>
        <taxon>Streptophyta</taxon>
        <taxon>Embryophyta</taxon>
        <taxon>Tracheophyta</taxon>
        <taxon>Spermatophyta</taxon>
        <taxon>Magnoliopsida</taxon>
        <taxon>eudicotyledons</taxon>
        <taxon>Gunneridae</taxon>
        <taxon>Pentapetalae</taxon>
        <taxon>rosids</taxon>
        <taxon>fabids</taxon>
        <taxon>Fagales</taxon>
        <taxon>Fagaceae</taxon>
        <taxon>Fagus</taxon>
    </lineage>
</organism>
<sequence length="696" mass="79744">MWLKAEGFVDRVRGWWASYSFPGSLSHSLASKLKALKMDLKQWNVNEFDQDAIKAEISGFYQQLYIEDTTCRPLLDGLAFSPISPAEASWLERPFEEEEIFKVISNMNGDKAPDPDGFPMSFYYACWPILRSDVLAVFSEFHEYGSFVRSLNATFLSLIPKKANAVEVKDYRPISLVGSVYKILAKVLANRLSMVLAVVISPSQNAFIQGCQITDWVLVANECLDTRLKDDLPGVICELDVEKAPEGFFGSCRGLRQGDSLSPLLFVIVMEALSRMMTKAVEGGLLSSIQLGARDHNMVHVSHLLFADDTLIFSDANPAHIFNLWLLFTWFEAISGLRINFNKFEMAPVGVVAELENLAAILGCKTVQLPITYFGLPLGANFKSKSIWDPIIEKMEREGKKFHLINWPQGDWTTREVNGPNGVSLWKHIRKDWGHFARHLHFEVGDGSKTRFWFDIWCETCSLKDGFPELYRIARNKEAFVMDHLHYHNERVSWVLNFTRHVQDWELEAVSSFLELLYSSSAQGHGEDRMCWRGSSKEDYQVKNYYKHLLPSAGVLVPWKSIWKTNAPPRVAFFVWVAAMGRILTIDNLRRRHVIVLDWCCMCKESGESLSHLLLHCSAAREIWSFIFSIFSIQWIMPGGVIDLLSCWGDSCHSSRIRKVWNMVPPCVFWCIWWERNSRSFEGKESNLLEVKRTVI</sequence>
<dbReference type="InterPro" id="IPR026960">
    <property type="entry name" value="RVT-Znf"/>
</dbReference>
<evidence type="ECO:0000259" key="1">
    <source>
        <dbReference type="PROSITE" id="PS50878"/>
    </source>
</evidence>
<dbReference type="Pfam" id="PF13966">
    <property type="entry name" value="zf-RVT"/>
    <property type="match status" value="1"/>
</dbReference>
<proteinExistence type="predicted"/>
<dbReference type="PANTHER" id="PTHR46890">
    <property type="entry name" value="NON-LTR RETROLELEMENT REVERSE TRANSCRIPTASE-LIKE PROTEIN-RELATED"/>
    <property type="match status" value="1"/>
</dbReference>
<dbReference type="EMBL" id="OIVN01003159">
    <property type="protein sequence ID" value="SPD09194.1"/>
    <property type="molecule type" value="Genomic_DNA"/>
</dbReference>
<evidence type="ECO:0000313" key="2">
    <source>
        <dbReference type="EMBL" id="SPD09194.1"/>
    </source>
</evidence>
<dbReference type="InterPro" id="IPR043502">
    <property type="entry name" value="DNA/RNA_pol_sf"/>
</dbReference>